<dbReference type="Proteomes" id="UP000288716">
    <property type="component" value="Unassembled WGS sequence"/>
</dbReference>
<dbReference type="Gene3D" id="1.20.1250.20">
    <property type="entry name" value="MFS general substrate transporter like domains"/>
    <property type="match status" value="1"/>
</dbReference>
<comment type="caution">
    <text evidence="5">The sequence shown here is derived from an EMBL/GenBank/DDBJ whole genome shotgun (WGS) entry which is preliminary data.</text>
</comment>
<dbReference type="OrthoDB" id="9626824at2759"/>
<dbReference type="EMBL" id="NCKV01033479">
    <property type="protein sequence ID" value="RWS18838.1"/>
    <property type="molecule type" value="Genomic_DNA"/>
</dbReference>
<keyword evidence="1 4" id="KW-0812">Transmembrane</keyword>
<sequence length="165" mass="18607">MLITSGLLVLSTPIYVYLKSKKLEITKKSEMNGEITTTNDSKQQTKNSEKQAKESHWKRFKIYLLLLCSTLLFIYYALGDSVIQFWLTFVVNCDLKLTKSKAAFMLSALNAAYSVSALIGIYATAKVKPFKMIVTLLIMIAVGNIIHVLVVFTPQFLILCNQKLD</sequence>
<feature type="transmembrane region" description="Helical" evidence="4">
    <location>
        <begin position="60"/>
        <end position="78"/>
    </location>
</feature>
<accession>A0A443RUI4</accession>
<organism evidence="5 6">
    <name type="scientific">Leptotrombidium deliense</name>
    <dbReference type="NCBI Taxonomy" id="299467"/>
    <lineage>
        <taxon>Eukaryota</taxon>
        <taxon>Metazoa</taxon>
        <taxon>Ecdysozoa</taxon>
        <taxon>Arthropoda</taxon>
        <taxon>Chelicerata</taxon>
        <taxon>Arachnida</taxon>
        <taxon>Acari</taxon>
        <taxon>Acariformes</taxon>
        <taxon>Trombidiformes</taxon>
        <taxon>Prostigmata</taxon>
        <taxon>Anystina</taxon>
        <taxon>Parasitengona</taxon>
        <taxon>Trombiculoidea</taxon>
        <taxon>Trombiculidae</taxon>
        <taxon>Leptotrombidium</taxon>
    </lineage>
</organism>
<dbReference type="InterPro" id="IPR036259">
    <property type="entry name" value="MFS_trans_sf"/>
</dbReference>
<dbReference type="PANTHER" id="PTHR23121">
    <property type="entry name" value="SODIUM-DEPENDENT GLUCOSE TRANSPORTER 1"/>
    <property type="match status" value="1"/>
</dbReference>
<feature type="transmembrane region" description="Helical" evidence="4">
    <location>
        <begin position="102"/>
        <end position="124"/>
    </location>
</feature>
<keyword evidence="3 4" id="KW-0472">Membrane</keyword>
<name>A0A443RUI4_9ACAR</name>
<protein>
    <submittedName>
        <fullName evidence="5">Uncharacterized protein</fullName>
    </submittedName>
</protein>
<proteinExistence type="predicted"/>
<dbReference type="PANTHER" id="PTHR23121:SF9">
    <property type="entry name" value="SODIUM-DEPENDENT GLUCOSE TRANSPORTER 1"/>
    <property type="match status" value="1"/>
</dbReference>
<evidence type="ECO:0000256" key="1">
    <source>
        <dbReference type="ARBA" id="ARBA00022692"/>
    </source>
</evidence>
<evidence type="ECO:0000256" key="4">
    <source>
        <dbReference type="SAM" id="Phobius"/>
    </source>
</evidence>
<evidence type="ECO:0000313" key="5">
    <source>
        <dbReference type="EMBL" id="RWS18838.1"/>
    </source>
</evidence>
<keyword evidence="2 4" id="KW-1133">Transmembrane helix</keyword>
<evidence type="ECO:0000256" key="2">
    <source>
        <dbReference type="ARBA" id="ARBA00022989"/>
    </source>
</evidence>
<reference evidence="5 6" key="1">
    <citation type="journal article" date="2018" name="Gigascience">
        <title>Genomes of trombidid mites reveal novel predicted allergens and laterally-transferred genes associated with secondary metabolism.</title>
        <authorList>
            <person name="Dong X."/>
            <person name="Chaisiri K."/>
            <person name="Xia D."/>
            <person name="Armstrong S.D."/>
            <person name="Fang Y."/>
            <person name="Donnelly M.J."/>
            <person name="Kadowaki T."/>
            <person name="McGarry J.W."/>
            <person name="Darby A.C."/>
            <person name="Makepeace B.L."/>
        </authorList>
    </citation>
    <scope>NUCLEOTIDE SEQUENCE [LARGE SCALE GENOMIC DNA]</scope>
    <source>
        <strain evidence="5">UoL-UT</strain>
    </source>
</reference>
<evidence type="ECO:0000313" key="6">
    <source>
        <dbReference type="Proteomes" id="UP000288716"/>
    </source>
</evidence>
<dbReference type="AlphaFoldDB" id="A0A443RUI4"/>
<feature type="transmembrane region" description="Helical" evidence="4">
    <location>
        <begin position="136"/>
        <end position="158"/>
    </location>
</feature>
<keyword evidence="6" id="KW-1185">Reference proteome</keyword>
<dbReference type="VEuPathDB" id="VectorBase:LDEU013202"/>
<dbReference type="SUPFAM" id="SSF103473">
    <property type="entry name" value="MFS general substrate transporter"/>
    <property type="match status" value="1"/>
</dbReference>
<evidence type="ECO:0000256" key="3">
    <source>
        <dbReference type="ARBA" id="ARBA00023136"/>
    </source>
</evidence>
<gene>
    <name evidence="5" type="ORF">B4U80_14541</name>
</gene>